<gene>
    <name evidence="9" type="ORF">LSALG_LOCUS12563</name>
</gene>
<keyword evidence="4" id="KW-0449">Lipoprotein</keyword>
<evidence type="ECO:0000313" key="10">
    <source>
        <dbReference type="Proteomes" id="UP001177003"/>
    </source>
</evidence>
<dbReference type="PROSITE" id="PS50846">
    <property type="entry name" value="HMA_2"/>
    <property type="match status" value="1"/>
</dbReference>
<protein>
    <recommendedName>
        <fullName evidence="8">HMA domain-containing protein</fullName>
    </recommendedName>
</protein>
<feature type="region of interest" description="Disordered" evidence="7">
    <location>
        <begin position="142"/>
        <end position="170"/>
    </location>
</feature>
<evidence type="ECO:0000256" key="6">
    <source>
        <dbReference type="ARBA" id="ARBA00024045"/>
    </source>
</evidence>
<dbReference type="PANTHER" id="PTHR45811">
    <property type="entry name" value="COPPER TRANSPORT PROTEIN FAMILY-RELATED"/>
    <property type="match status" value="1"/>
</dbReference>
<dbReference type="EMBL" id="OX465078">
    <property type="protein sequence ID" value="CAI9272333.1"/>
    <property type="molecule type" value="Genomic_DNA"/>
</dbReference>
<dbReference type="SUPFAM" id="SSF55008">
    <property type="entry name" value="HMA, heavy metal-associated domain"/>
    <property type="match status" value="1"/>
</dbReference>
<reference evidence="9" key="1">
    <citation type="submission" date="2023-04" db="EMBL/GenBank/DDBJ databases">
        <authorList>
            <person name="Vijverberg K."/>
            <person name="Xiong W."/>
            <person name="Schranz E."/>
        </authorList>
    </citation>
    <scope>NUCLEOTIDE SEQUENCE</scope>
</reference>
<keyword evidence="3" id="KW-0479">Metal-binding</keyword>
<comment type="similarity">
    <text evidence="6">Belongs to the HIPP family.</text>
</comment>
<dbReference type="InterPro" id="IPR006121">
    <property type="entry name" value="HMA_dom"/>
</dbReference>
<evidence type="ECO:0000259" key="8">
    <source>
        <dbReference type="PROSITE" id="PS50846"/>
    </source>
</evidence>
<feature type="domain" description="HMA" evidence="8">
    <location>
        <begin position="2"/>
        <end position="69"/>
    </location>
</feature>
<dbReference type="AlphaFoldDB" id="A0AA35VNQ8"/>
<evidence type="ECO:0000256" key="4">
    <source>
        <dbReference type="ARBA" id="ARBA00023288"/>
    </source>
</evidence>
<keyword evidence="10" id="KW-1185">Reference proteome</keyword>
<evidence type="ECO:0000256" key="5">
    <source>
        <dbReference type="ARBA" id="ARBA00023289"/>
    </source>
</evidence>
<evidence type="ECO:0000256" key="1">
    <source>
        <dbReference type="ARBA" id="ARBA00004170"/>
    </source>
</evidence>
<dbReference type="GO" id="GO:0009626">
    <property type="term" value="P:plant-type hypersensitive response"/>
    <property type="evidence" value="ECO:0007669"/>
    <property type="project" value="UniProtKB-KW"/>
</dbReference>
<keyword evidence="2" id="KW-0488">Methylation</keyword>
<proteinExistence type="inferred from homology"/>
<organism evidence="9 10">
    <name type="scientific">Lactuca saligna</name>
    <name type="common">Willowleaf lettuce</name>
    <dbReference type="NCBI Taxonomy" id="75948"/>
    <lineage>
        <taxon>Eukaryota</taxon>
        <taxon>Viridiplantae</taxon>
        <taxon>Streptophyta</taxon>
        <taxon>Embryophyta</taxon>
        <taxon>Tracheophyta</taxon>
        <taxon>Spermatophyta</taxon>
        <taxon>Magnoliopsida</taxon>
        <taxon>eudicotyledons</taxon>
        <taxon>Gunneridae</taxon>
        <taxon>Pentapetalae</taxon>
        <taxon>asterids</taxon>
        <taxon>campanulids</taxon>
        <taxon>Asterales</taxon>
        <taxon>Asteraceae</taxon>
        <taxon>Cichorioideae</taxon>
        <taxon>Cichorieae</taxon>
        <taxon>Lactucinae</taxon>
        <taxon>Lactuca</taxon>
    </lineage>
</organism>
<comment type="subcellular location">
    <subcellularLocation>
        <location evidence="1">Membrane</location>
        <topology evidence="1">Peripheral membrane protein</topology>
    </subcellularLocation>
</comment>
<dbReference type="Pfam" id="PF00403">
    <property type="entry name" value="HMA"/>
    <property type="match status" value="1"/>
</dbReference>
<dbReference type="GO" id="GO:0046872">
    <property type="term" value="F:metal ion binding"/>
    <property type="evidence" value="ECO:0007669"/>
    <property type="project" value="UniProtKB-KW"/>
</dbReference>
<evidence type="ECO:0000256" key="3">
    <source>
        <dbReference type="ARBA" id="ARBA00022723"/>
    </source>
</evidence>
<dbReference type="Proteomes" id="UP001177003">
    <property type="component" value="Chromosome 2"/>
</dbReference>
<dbReference type="InterPro" id="IPR051863">
    <property type="entry name" value="HIPP"/>
</dbReference>
<dbReference type="Gene3D" id="3.30.70.100">
    <property type="match status" value="1"/>
</dbReference>
<feature type="compositionally biased region" description="Basic and acidic residues" evidence="7">
    <location>
        <begin position="147"/>
        <end position="158"/>
    </location>
</feature>
<dbReference type="GO" id="GO:0016020">
    <property type="term" value="C:membrane"/>
    <property type="evidence" value="ECO:0007669"/>
    <property type="project" value="UniProtKB-SubCell"/>
</dbReference>
<evidence type="ECO:0000313" key="9">
    <source>
        <dbReference type="EMBL" id="CAI9272333.1"/>
    </source>
</evidence>
<evidence type="ECO:0000256" key="7">
    <source>
        <dbReference type="SAM" id="MobiDB-lite"/>
    </source>
</evidence>
<accession>A0AA35VNQ8</accession>
<name>A0AA35VNQ8_LACSI</name>
<evidence type="ECO:0000256" key="2">
    <source>
        <dbReference type="ARBA" id="ARBA00022481"/>
    </source>
</evidence>
<keyword evidence="5" id="KW-0636">Prenylation</keyword>
<dbReference type="PANTHER" id="PTHR45811:SF13">
    <property type="entry name" value="OS04G0661100 PROTEIN"/>
    <property type="match status" value="1"/>
</dbReference>
<sequence>MVQRTVLKVLLSCEKCKKKLLKSVSSLEGVDKIEIDGAKGTLTVTGDADPYEIILQTRKAIKCVEVVTIGPPPPPPKKVDEKKPPEIKPIQKVHMCSCNNMSLPNTCVVCQPLAVVHMPPEPCTTCTIIYCYSKSRSLQFVSHRPKEKTDQLDTDHHLPPPSSVESLQQSPMPLFPSFVFAGRRPNKSIRGYRSSSLRHPLPLSHRETPPPPTMVLLLLGPP</sequence>
<dbReference type="InterPro" id="IPR036163">
    <property type="entry name" value="HMA_dom_sf"/>
</dbReference>